<name>A0A060NTA1_9TELE</name>
<dbReference type="InterPro" id="IPR016174">
    <property type="entry name" value="Di-haem_cyt_TM"/>
</dbReference>
<dbReference type="GO" id="GO:0016491">
    <property type="term" value="F:oxidoreductase activity"/>
    <property type="evidence" value="ECO:0007669"/>
    <property type="project" value="UniProtKB-UniRule"/>
</dbReference>
<reference evidence="23" key="1">
    <citation type="journal article" date="2014" name="Zool. Sci.">
        <title>Phylogenetic relationships of bitterling fishes (Teleostei: Cypriniformes: Acheilognathinae), inferred from mitochondrial cytochrome B sequences.</title>
        <authorList>
            <person name="Kawamura K."/>
            <person name="Ueda T."/>
            <person name="Arai R."/>
            <person name="Smith C."/>
        </authorList>
    </citation>
    <scope>NUCLEOTIDE SEQUENCE</scope>
</reference>
<sequence>MASLRKTHPLIKIANDALVDLPTPSNISVWWNFGSLLGLCLISQILTGLFLAMHYTSDISTAFSSVNHICRDVNYGWLIRNLHANGASFFFICIYMHIARGLYYGSYLYKETWNIGVILLLLVMMTAFVGYVLPWGQMSFWGATVITNLLSAVPYMGDALVQWLWGGFSVDNATLTRFFAFHFLLPFAVAAATILHLLFLHETGSNNPAGLNSDADKISFHPYFSYKDLLGFVLMLMALTSLALFSPNLLGDPDNFTPANPLVTPPHIKPEWYFLFAYAILRSIPNKLGGVLALLFSILVLMVVPILHTSKQRGLTFRPITQFLFWTLVADMIILTWIGGMPVEHPYIIIGQIASVLYFALFLVLSPMAGWLENKVLKWA</sequence>
<proteinExistence type="inferred from homology"/>
<keyword evidence="8 20" id="KW-0812">Transmembrane</keyword>
<feature type="domain" description="Cytochrome b/b6 N-terminal region profile" evidence="21">
    <location>
        <begin position="1"/>
        <end position="209"/>
    </location>
</feature>
<comment type="cofactor">
    <cofactor evidence="19">
        <name>heme</name>
        <dbReference type="ChEBI" id="CHEBI:30413"/>
    </cofactor>
    <text evidence="19">Binds 2 heme groups non-covalently.</text>
</comment>
<dbReference type="GO" id="GO:0006122">
    <property type="term" value="P:mitochondrial electron transport, ubiquinol to cytochrome c"/>
    <property type="evidence" value="ECO:0007669"/>
    <property type="project" value="TreeGrafter"/>
</dbReference>
<dbReference type="PANTHER" id="PTHR19271">
    <property type="entry name" value="CYTOCHROME B"/>
    <property type="match status" value="1"/>
</dbReference>
<dbReference type="InterPro" id="IPR048260">
    <property type="entry name" value="Cytochrome_b_C_euk/bac"/>
</dbReference>
<evidence type="ECO:0000256" key="11">
    <source>
        <dbReference type="ARBA" id="ARBA00022982"/>
    </source>
</evidence>
<dbReference type="Pfam" id="PF00032">
    <property type="entry name" value="Cytochrom_B_C"/>
    <property type="match status" value="1"/>
</dbReference>
<feature type="transmembrane region" description="Helical" evidence="20">
    <location>
        <begin position="346"/>
        <end position="365"/>
    </location>
</feature>
<keyword evidence="13 19" id="KW-0408">Iron</keyword>
<evidence type="ECO:0000256" key="18">
    <source>
        <dbReference type="PIRSR" id="PIRSR038885-1"/>
    </source>
</evidence>
<dbReference type="Gene3D" id="1.20.810.10">
    <property type="entry name" value="Cytochrome Bc1 Complex, Chain C"/>
    <property type="match status" value="1"/>
</dbReference>
<evidence type="ECO:0000256" key="10">
    <source>
        <dbReference type="ARBA" id="ARBA00022792"/>
    </source>
</evidence>
<keyword evidence="7 20" id="KW-0679">Respiratory chain</keyword>
<dbReference type="PROSITE" id="PS51002">
    <property type="entry name" value="CYTB_NTER"/>
    <property type="match status" value="1"/>
</dbReference>
<evidence type="ECO:0000256" key="1">
    <source>
        <dbReference type="ARBA" id="ARBA00002566"/>
    </source>
</evidence>
<evidence type="ECO:0000259" key="22">
    <source>
        <dbReference type="PROSITE" id="PS51003"/>
    </source>
</evidence>
<keyword evidence="9 19" id="KW-0479">Metal-binding</keyword>
<dbReference type="GO" id="GO:0045275">
    <property type="term" value="C:respiratory chain complex III"/>
    <property type="evidence" value="ECO:0007669"/>
    <property type="project" value="InterPro"/>
</dbReference>
<feature type="binding site" description="axial binding residue" evidence="19">
    <location>
        <position position="83"/>
    </location>
    <ligand>
        <name>heme b</name>
        <dbReference type="ChEBI" id="CHEBI:60344"/>
        <label>b562</label>
    </ligand>
    <ligandPart>
        <name>Fe</name>
        <dbReference type="ChEBI" id="CHEBI:18248"/>
    </ligandPart>
</feature>
<dbReference type="InterPro" id="IPR030689">
    <property type="entry name" value="Cytochrome_b"/>
</dbReference>
<organism evidence="23">
    <name type="scientific">Rhodeus fangi</name>
    <dbReference type="NCBI Taxonomy" id="80797"/>
    <lineage>
        <taxon>Eukaryota</taxon>
        <taxon>Metazoa</taxon>
        <taxon>Chordata</taxon>
        <taxon>Craniata</taxon>
        <taxon>Vertebrata</taxon>
        <taxon>Euteleostomi</taxon>
        <taxon>Actinopterygii</taxon>
        <taxon>Neopterygii</taxon>
        <taxon>Teleostei</taxon>
        <taxon>Ostariophysi</taxon>
        <taxon>Cypriniformes</taxon>
        <taxon>Acheilognathidae</taxon>
        <taxon>Rhodeus</taxon>
    </lineage>
</organism>
<comment type="subcellular location">
    <subcellularLocation>
        <location evidence="2">Mitochondrion inner membrane</location>
        <topology evidence="2">Multi-pass membrane protein</topology>
    </subcellularLocation>
</comment>
<feature type="binding site" description="axial binding residue" evidence="19">
    <location>
        <position position="97"/>
    </location>
    <ligand>
        <name>heme b</name>
        <dbReference type="ChEBI" id="CHEBI:60344"/>
        <label>b566</label>
    </ligand>
    <ligandPart>
        <name>Fe</name>
        <dbReference type="ChEBI" id="CHEBI:18248"/>
    </ligandPart>
</feature>
<accession>A0A060NTA1</accession>
<dbReference type="InterPro" id="IPR036150">
    <property type="entry name" value="Cyt_b/b6_C_sf"/>
</dbReference>
<protein>
    <recommendedName>
        <fullName evidence="4 20">Cytochrome b</fullName>
    </recommendedName>
</protein>
<keyword evidence="12 20" id="KW-1133">Transmembrane helix</keyword>
<keyword evidence="15 20" id="KW-0496">Mitochondrion</keyword>
<keyword evidence="14" id="KW-0830">Ubiquinone</keyword>
<evidence type="ECO:0000256" key="20">
    <source>
        <dbReference type="RuleBase" id="RU362117"/>
    </source>
</evidence>
<feature type="binding site" evidence="18">
    <location>
        <position position="201"/>
    </location>
    <ligand>
        <name>a ubiquinone</name>
        <dbReference type="ChEBI" id="CHEBI:16389"/>
    </ligand>
</feature>
<dbReference type="SUPFAM" id="SSF81342">
    <property type="entry name" value="Transmembrane di-heme cytochromes"/>
    <property type="match status" value="1"/>
</dbReference>
<dbReference type="FunFam" id="1.20.810.10:FF:000002">
    <property type="entry name" value="Cytochrome b"/>
    <property type="match status" value="1"/>
</dbReference>
<evidence type="ECO:0000256" key="2">
    <source>
        <dbReference type="ARBA" id="ARBA00004448"/>
    </source>
</evidence>
<dbReference type="PROSITE" id="PS51003">
    <property type="entry name" value="CYTB_CTER"/>
    <property type="match status" value="1"/>
</dbReference>
<evidence type="ECO:0000256" key="3">
    <source>
        <dbReference type="ARBA" id="ARBA00011660"/>
    </source>
</evidence>
<dbReference type="CDD" id="cd00290">
    <property type="entry name" value="cytochrome_b_C"/>
    <property type="match status" value="1"/>
</dbReference>
<geneLocation type="mitochondrion" evidence="23"/>
<dbReference type="InterPro" id="IPR005797">
    <property type="entry name" value="Cyt_b/b6_N"/>
</dbReference>
<feature type="transmembrane region" description="Helical" evidence="20">
    <location>
        <begin position="29"/>
        <end position="52"/>
    </location>
</feature>
<dbReference type="GO" id="GO:0005743">
    <property type="term" value="C:mitochondrial inner membrane"/>
    <property type="evidence" value="ECO:0007669"/>
    <property type="project" value="UniProtKB-SubCell"/>
</dbReference>
<comment type="subunit">
    <text evidence="3">The cytochrome bc1 complex contains 3 respiratory subunits (MT-CYB, CYC1 and UQCRFS1), 2 core proteins (UQCRC1 and UQCRC2) and probably 6 low-molecular weight proteins.</text>
</comment>
<feature type="domain" description="Cytochrome b/b6 C-terminal region profile" evidence="22">
    <location>
        <begin position="210"/>
        <end position="380"/>
    </location>
</feature>
<evidence type="ECO:0000256" key="12">
    <source>
        <dbReference type="ARBA" id="ARBA00022989"/>
    </source>
</evidence>
<dbReference type="GO" id="GO:0046872">
    <property type="term" value="F:metal ion binding"/>
    <property type="evidence" value="ECO:0007669"/>
    <property type="project" value="UniProtKB-UniRule"/>
</dbReference>
<evidence type="ECO:0000256" key="9">
    <source>
        <dbReference type="ARBA" id="ARBA00022723"/>
    </source>
</evidence>
<comment type="similarity">
    <text evidence="17 20">Belongs to the cytochrome b family.</text>
</comment>
<dbReference type="Pfam" id="PF00033">
    <property type="entry name" value="Cytochrome_B"/>
    <property type="match status" value="1"/>
</dbReference>
<feature type="transmembrane region" description="Helical" evidence="20">
    <location>
        <begin position="229"/>
        <end position="250"/>
    </location>
</feature>
<evidence type="ECO:0000256" key="6">
    <source>
        <dbReference type="ARBA" id="ARBA00022617"/>
    </source>
</evidence>
<dbReference type="GO" id="GO:0008121">
    <property type="term" value="F:quinol-cytochrome-c reductase activity"/>
    <property type="evidence" value="ECO:0007669"/>
    <property type="project" value="InterPro"/>
</dbReference>
<feature type="transmembrane region" description="Helical" evidence="20">
    <location>
        <begin position="177"/>
        <end position="200"/>
    </location>
</feature>
<dbReference type="InterPro" id="IPR005798">
    <property type="entry name" value="Cyt_b/b6_C"/>
</dbReference>
<keyword evidence="16 20" id="KW-0472">Membrane</keyword>
<dbReference type="InterPro" id="IPR048259">
    <property type="entry name" value="Cytochrome_b_N_euk/bac"/>
</dbReference>
<evidence type="ECO:0000313" key="23">
    <source>
        <dbReference type="EMBL" id="BAO84992.1"/>
    </source>
</evidence>
<keyword evidence="5 20" id="KW-0813">Transport</keyword>
<comment type="function">
    <text evidence="1 20">Component of the ubiquinol-cytochrome c reductase complex (complex III or cytochrome b-c1 complex) that is part of the mitochondrial respiratory chain. The b-c1 complex mediates electron transfer from ubiquinol to cytochrome c. Contributes to the generation of a proton gradient across the mitochondrial membrane that is then used for ATP synthesis.</text>
</comment>
<evidence type="ECO:0000256" key="7">
    <source>
        <dbReference type="ARBA" id="ARBA00022660"/>
    </source>
</evidence>
<dbReference type="AlphaFoldDB" id="A0A060NTA1"/>
<evidence type="ECO:0000256" key="15">
    <source>
        <dbReference type="ARBA" id="ARBA00023128"/>
    </source>
</evidence>
<dbReference type="EMBL" id="AB366498">
    <property type="protein sequence ID" value="BAO84992.1"/>
    <property type="molecule type" value="Genomic_DNA"/>
</dbReference>
<feature type="transmembrane region" description="Helical" evidence="20">
    <location>
        <begin position="87"/>
        <end position="107"/>
    </location>
</feature>
<evidence type="ECO:0000256" key="13">
    <source>
        <dbReference type="ARBA" id="ARBA00023004"/>
    </source>
</evidence>
<evidence type="ECO:0000256" key="8">
    <source>
        <dbReference type="ARBA" id="ARBA00022692"/>
    </source>
</evidence>
<dbReference type="SUPFAM" id="SSF81648">
    <property type="entry name" value="a domain/subunit of cytochrome bc1 complex (Ubiquinol-cytochrome c reductase)"/>
    <property type="match status" value="1"/>
</dbReference>
<dbReference type="InterPro" id="IPR027387">
    <property type="entry name" value="Cytb/b6-like_sf"/>
</dbReference>
<feature type="binding site" description="axial binding residue" evidence="19">
    <location>
        <position position="196"/>
    </location>
    <ligand>
        <name>heme b</name>
        <dbReference type="ChEBI" id="CHEBI:60344"/>
        <label>b566</label>
    </ligand>
    <ligandPart>
        <name>Fe</name>
        <dbReference type="ChEBI" id="CHEBI:18248"/>
    </ligandPart>
</feature>
<evidence type="ECO:0000256" key="14">
    <source>
        <dbReference type="ARBA" id="ARBA00023075"/>
    </source>
</evidence>
<gene>
    <name evidence="23" type="primary">cytb</name>
</gene>
<keyword evidence="11 20" id="KW-0249">Electron transport</keyword>
<dbReference type="CDD" id="cd00284">
    <property type="entry name" value="Cytochrome_b_N"/>
    <property type="match status" value="1"/>
</dbReference>
<feature type="transmembrane region" description="Helical" evidence="20">
    <location>
        <begin position="288"/>
        <end position="308"/>
    </location>
</feature>
<feature type="binding site" description="axial binding residue" evidence="19">
    <location>
        <position position="182"/>
    </location>
    <ligand>
        <name>heme b</name>
        <dbReference type="ChEBI" id="CHEBI:60344"/>
        <label>b562</label>
    </ligand>
    <ligandPart>
        <name>Fe</name>
        <dbReference type="ChEBI" id="CHEBI:18248"/>
    </ligandPart>
</feature>
<dbReference type="PIRSF" id="PIRSF038885">
    <property type="entry name" value="COB"/>
    <property type="match status" value="1"/>
</dbReference>
<evidence type="ECO:0000256" key="17">
    <source>
        <dbReference type="ARBA" id="ARBA00061233"/>
    </source>
</evidence>
<comment type="cofactor">
    <cofactor evidence="20">
        <name>heme b</name>
        <dbReference type="ChEBI" id="CHEBI:60344"/>
    </cofactor>
    <text evidence="20">Binds 2 heme groups non-covalently.</text>
</comment>
<feature type="transmembrane region" description="Helical" evidence="20">
    <location>
        <begin position="140"/>
        <end position="157"/>
    </location>
</feature>
<feature type="transmembrane region" description="Helical" evidence="20">
    <location>
        <begin position="113"/>
        <end position="133"/>
    </location>
</feature>
<evidence type="ECO:0000256" key="16">
    <source>
        <dbReference type="ARBA" id="ARBA00023136"/>
    </source>
</evidence>
<evidence type="ECO:0000256" key="4">
    <source>
        <dbReference type="ARBA" id="ARBA00013531"/>
    </source>
</evidence>
<evidence type="ECO:0000256" key="19">
    <source>
        <dbReference type="PIRSR" id="PIRSR038885-2"/>
    </source>
</evidence>
<feature type="transmembrane region" description="Helical" evidence="20">
    <location>
        <begin position="320"/>
        <end position="340"/>
    </location>
</feature>
<evidence type="ECO:0000259" key="21">
    <source>
        <dbReference type="PROSITE" id="PS51002"/>
    </source>
</evidence>
<keyword evidence="6 19" id="KW-0349">Heme</keyword>
<keyword evidence="10" id="KW-0999">Mitochondrion inner membrane</keyword>
<dbReference type="PANTHER" id="PTHR19271:SF16">
    <property type="entry name" value="CYTOCHROME B"/>
    <property type="match status" value="1"/>
</dbReference>
<evidence type="ECO:0000256" key="5">
    <source>
        <dbReference type="ARBA" id="ARBA00022448"/>
    </source>
</evidence>